<dbReference type="GO" id="GO:0016787">
    <property type="term" value="F:hydrolase activity"/>
    <property type="evidence" value="ECO:0007669"/>
    <property type="project" value="InterPro"/>
</dbReference>
<dbReference type="InterPro" id="IPR010496">
    <property type="entry name" value="AL/BT2_dom"/>
</dbReference>
<evidence type="ECO:0000313" key="2">
    <source>
        <dbReference type="EMBL" id="SVC80098.1"/>
    </source>
</evidence>
<dbReference type="EMBL" id="UINC01111699">
    <property type="protein sequence ID" value="SVC80098.1"/>
    <property type="molecule type" value="Genomic_DNA"/>
</dbReference>
<organism evidence="2">
    <name type="scientific">marine metagenome</name>
    <dbReference type="NCBI Taxonomy" id="408172"/>
    <lineage>
        <taxon>unclassified sequences</taxon>
        <taxon>metagenomes</taxon>
        <taxon>ecological metagenomes</taxon>
    </lineage>
</organism>
<evidence type="ECO:0000259" key="1">
    <source>
        <dbReference type="Pfam" id="PF06439"/>
    </source>
</evidence>
<protein>
    <recommendedName>
        <fullName evidence="1">3-keto-alpha-glucoside-1,2-lyase/3-keto-2-hydroxy-glucal hydratase domain-containing protein</fullName>
    </recommendedName>
</protein>
<reference evidence="2" key="1">
    <citation type="submission" date="2018-05" db="EMBL/GenBank/DDBJ databases">
        <authorList>
            <person name="Lanie J.A."/>
            <person name="Ng W.-L."/>
            <person name="Kazmierczak K.M."/>
            <person name="Andrzejewski T.M."/>
            <person name="Davidsen T.M."/>
            <person name="Wayne K.J."/>
            <person name="Tettelin H."/>
            <person name="Glass J.I."/>
            <person name="Rusch D."/>
            <person name="Podicherti R."/>
            <person name="Tsui H.-C.T."/>
            <person name="Winkler M.E."/>
        </authorList>
    </citation>
    <scope>NUCLEOTIDE SEQUENCE</scope>
</reference>
<sequence length="156" mass="16966">MKKLVLFAVAAVLAMNVTQAADGKNKKDNGKGGFKSLFNGKNLKGWKTPSGEHTWKVVDGVIDYEAKGGNLTTEKSFGDYVLRLDWRFKRTAGSPYNAKLFDADGNVIGNKPVKNADSGIFVRGSGKSQLNLWCWPCGSGQLWAFHGSKDPAIRKG</sequence>
<gene>
    <name evidence="2" type="ORF">METZ01_LOCUS332952</name>
</gene>
<dbReference type="Pfam" id="PF06439">
    <property type="entry name" value="3keto-disac_hyd"/>
    <property type="match status" value="1"/>
</dbReference>
<dbReference type="AlphaFoldDB" id="A0A382Q585"/>
<feature type="domain" description="3-keto-alpha-glucoside-1,2-lyase/3-keto-2-hydroxy-glucal hydratase" evidence="1">
    <location>
        <begin position="33"/>
        <end position="125"/>
    </location>
</feature>
<name>A0A382Q585_9ZZZZ</name>
<accession>A0A382Q585</accession>
<proteinExistence type="predicted"/>
<dbReference type="Gene3D" id="2.60.120.560">
    <property type="entry name" value="Exo-inulinase, domain 1"/>
    <property type="match status" value="1"/>
</dbReference>
<feature type="non-terminal residue" evidence="2">
    <location>
        <position position="156"/>
    </location>
</feature>